<accession>A0A4R2ILG2</accession>
<evidence type="ECO:0000259" key="1">
    <source>
        <dbReference type="Pfam" id="PF12770"/>
    </source>
</evidence>
<dbReference type="AlphaFoldDB" id="A0A4R2ILG2"/>
<comment type="caution">
    <text evidence="2">The sequence shown here is derived from an EMBL/GenBank/DDBJ whole genome shotgun (WGS) entry which is preliminary data.</text>
</comment>
<protein>
    <submittedName>
        <fullName evidence="2">CHAT domain-containing protein</fullName>
    </submittedName>
</protein>
<proteinExistence type="predicted"/>
<reference evidence="2 3" key="1">
    <citation type="submission" date="2019-03" db="EMBL/GenBank/DDBJ databases">
        <title>Genomic Encyclopedia of Type Strains, Phase IV (KMG-IV): sequencing the most valuable type-strain genomes for metagenomic binning, comparative biology and taxonomic classification.</title>
        <authorList>
            <person name="Goeker M."/>
        </authorList>
    </citation>
    <scope>NUCLEOTIDE SEQUENCE [LARGE SCALE GENOMIC DNA]</scope>
    <source>
        <strain evidence="2 3">DSM 45934</strain>
    </source>
</reference>
<name>A0A4R2ILG2_9PSEU</name>
<evidence type="ECO:0000313" key="3">
    <source>
        <dbReference type="Proteomes" id="UP000295680"/>
    </source>
</evidence>
<feature type="domain" description="CHAT" evidence="1">
    <location>
        <begin position="633"/>
        <end position="857"/>
    </location>
</feature>
<sequence length="875" mass="94248">MTRRSQLTGGFPIGYRLCCHRRVAGVIETARELYRRAVDASCVGHTDEALRLTKQGIALLDSAEPESGEAKSEWLRARIRLACLLTMETLDETAIEDLRPLIASLPNSLVRAELNGLVDHDHGVMFSSAGRFREAVPYYSSAIARKEECLSGTDEPRMLTESLINSLWTRGWAHMQLGLVEQSRDDFNRALLLSDELGLRSKGANARHGLGGVELRLGNVPAALRWFEDAQAGYYGMGLGMLSLLRVDQAQAMLIAGLADEAGRHLDEVLGAMRAEQVESTFLAEAELFRAAAALHEGEYELANEMAASAGQRMKRRGCEPCTMIAALIGLRIDAESAFRTGTIHASLPTRALRLADKLDRTRFVDYAALARILAARLELHRGRLAKAAALLEASPRPGRLTSTDYRMARRLCRAEVAVAEGNTSKGLAEIRIGLGELDQVRDRMGGLELGSGTALYGRELADLAVRLVIDGADARRLFSWLERTRAQTYRYEPVPGAADQRLAEVSEQNRTLHLSRFEGCPTAAVQTRWLARQRETNRLGLHAGRWGKPRPVAGLGEVIGQLRGRALVSFASSEETLVAVVVVDDKVTMVRLGSTAVAAERARMLNVDINALAPDGLPGTIAQVVAISARKQADLLDAQLMRPLQSLIGDRDIVVVPTGALYAVPWGALPSFHSRPTVVAPSATAWLAADQAQTRRGRTVLVRGPGLPAAVGEIDKLAAHHQTAKLMSDGDATIATVLKALDGAKLAHIAAHGAHEPENALFSRLELADGALFAHEMAGVRRPPQHVVLAACELALNRIRPGDEALGFASALLASGSQTVVAPLSRVGDQASAAAMDDYHRRLAAGVKPAVALADAIAVDPLRRPFVCLGSGHS</sequence>
<dbReference type="InterPro" id="IPR024983">
    <property type="entry name" value="CHAT_dom"/>
</dbReference>
<dbReference type="Pfam" id="PF12770">
    <property type="entry name" value="CHAT"/>
    <property type="match status" value="1"/>
</dbReference>
<organism evidence="2 3">
    <name type="scientific">Actinocrispum wychmicini</name>
    <dbReference type="NCBI Taxonomy" id="1213861"/>
    <lineage>
        <taxon>Bacteria</taxon>
        <taxon>Bacillati</taxon>
        <taxon>Actinomycetota</taxon>
        <taxon>Actinomycetes</taxon>
        <taxon>Pseudonocardiales</taxon>
        <taxon>Pseudonocardiaceae</taxon>
        <taxon>Actinocrispum</taxon>
    </lineage>
</organism>
<dbReference type="Gene3D" id="1.25.40.10">
    <property type="entry name" value="Tetratricopeptide repeat domain"/>
    <property type="match status" value="1"/>
</dbReference>
<evidence type="ECO:0000313" key="2">
    <source>
        <dbReference type="EMBL" id="TCO45823.1"/>
    </source>
</evidence>
<dbReference type="SUPFAM" id="SSF48452">
    <property type="entry name" value="TPR-like"/>
    <property type="match status" value="1"/>
</dbReference>
<keyword evidence="3" id="KW-1185">Reference proteome</keyword>
<gene>
    <name evidence="2" type="ORF">EV192_1207</name>
</gene>
<dbReference type="EMBL" id="SLWS01000020">
    <property type="protein sequence ID" value="TCO45823.1"/>
    <property type="molecule type" value="Genomic_DNA"/>
</dbReference>
<dbReference type="Proteomes" id="UP000295680">
    <property type="component" value="Unassembled WGS sequence"/>
</dbReference>
<dbReference type="InterPro" id="IPR011990">
    <property type="entry name" value="TPR-like_helical_dom_sf"/>
</dbReference>